<comment type="subcellular location">
    <subcellularLocation>
        <location evidence="1">Nucleus</location>
    </subcellularLocation>
</comment>
<dbReference type="Pfam" id="PF07522">
    <property type="entry name" value="DRMBL"/>
    <property type="match status" value="1"/>
</dbReference>
<keyword evidence="6" id="KW-0378">Hydrolase</keyword>
<evidence type="ECO:0000259" key="13">
    <source>
        <dbReference type="Pfam" id="PF07522"/>
    </source>
</evidence>
<keyword evidence="5" id="KW-0227">DNA damage</keyword>
<gene>
    <name evidence="14" type="ORF">HannXRQ_Chr17g0543141</name>
</gene>
<evidence type="ECO:0000256" key="3">
    <source>
        <dbReference type="ARBA" id="ARBA00022722"/>
    </source>
</evidence>
<dbReference type="Gene3D" id="3.60.15.10">
    <property type="entry name" value="Ribonuclease Z/Hydroxyacylglutathione hydrolase-like"/>
    <property type="match status" value="1"/>
</dbReference>
<dbReference type="InterPro" id="IPR011084">
    <property type="entry name" value="DRMBL"/>
</dbReference>
<sequence>MERGMISVDRWSEGSQVYFLTHLHADHTVGLSPRWNKGPLFCSRISARLFHHKFPGFDTSLIRSLEIGQWHSLSLLSLSTNSQTTVQVMAIEANHCPGAVMFLFRGAFGVTLYTGDFRWEVTSEIAQMGKTMLLNALKNDKIDTLYIDNTYCNPSYSFPSREVAAQQVVNIIDSYPEHDIIIGIDTLGKEDLLLYISKMLKVKIWVWPERLQTMHLLGLHDNFTTKTTLTRVRAVPRYSFSVETLEALNTMRPTIGIMPSGLPWKLKKVGSKDKSCGLSSLNKETDNDLHMNMRNRYTNNIEKHHQYIYTVPYSDHSCFSEIVEFVKFLCPNNIKGIVSSSLSYVDPCYHLHNIYGTSSLCRKHVTKEERAGVEGECKATLACDGSDDVKLKRKRIKQYRLCVHKTRVSLLRRFNRGAKITSEDCSDD</sequence>
<evidence type="ECO:0000256" key="5">
    <source>
        <dbReference type="ARBA" id="ARBA00022763"/>
    </source>
</evidence>
<evidence type="ECO:0000313" key="15">
    <source>
        <dbReference type="Proteomes" id="UP000215914"/>
    </source>
</evidence>
<name>A0A251RN21_HELAN</name>
<dbReference type="OMA" id="TSFCYVN"/>
<evidence type="ECO:0000256" key="10">
    <source>
        <dbReference type="ARBA" id="ARBA00023242"/>
    </source>
</evidence>
<dbReference type="GO" id="GO:0006310">
    <property type="term" value="P:DNA recombination"/>
    <property type="evidence" value="ECO:0007669"/>
    <property type="project" value="UniProtKB-KW"/>
</dbReference>
<reference evidence="15" key="1">
    <citation type="journal article" date="2017" name="Nature">
        <title>The sunflower genome provides insights into oil metabolism, flowering and Asterid evolution.</title>
        <authorList>
            <person name="Badouin H."/>
            <person name="Gouzy J."/>
            <person name="Grassa C.J."/>
            <person name="Murat F."/>
            <person name="Staton S.E."/>
            <person name="Cottret L."/>
            <person name="Lelandais-Briere C."/>
            <person name="Owens G.L."/>
            <person name="Carrere S."/>
            <person name="Mayjonade B."/>
            <person name="Legrand L."/>
            <person name="Gill N."/>
            <person name="Kane N.C."/>
            <person name="Bowers J.E."/>
            <person name="Hubner S."/>
            <person name="Bellec A."/>
            <person name="Berard A."/>
            <person name="Berges H."/>
            <person name="Blanchet N."/>
            <person name="Boniface M.C."/>
            <person name="Brunel D."/>
            <person name="Catrice O."/>
            <person name="Chaidir N."/>
            <person name="Claudel C."/>
            <person name="Donnadieu C."/>
            <person name="Faraut T."/>
            <person name="Fievet G."/>
            <person name="Helmstetter N."/>
            <person name="King M."/>
            <person name="Knapp S.J."/>
            <person name="Lai Z."/>
            <person name="Le Paslier M.C."/>
            <person name="Lippi Y."/>
            <person name="Lorenzon L."/>
            <person name="Mandel J.R."/>
            <person name="Marage G."/>
            <person name="Marchand G."/>
            <person name="Marquand E."/>
            <person name="Bret-Mestries E."/>
            <person name="Morien E."/>
            <person name="Nambeesan S."/>
            <person name="Nguyen T."/>
            <person name="Pegot-Espagnet P."/>
            <person name="Pouilly N."/>
            <person name="Raftis F."/>
            <person name="Sallet E."/>
            <person name="Schiex T."/>
            <person name="Thomas J."/>
            <person name="Vandecasteele C."/>
            <person name="Vares D."/>
            <person name="Vear F."/>
            <person name="Vautrin S."/>
            <person name="Crespi M."/>
            <person name="Mangin B."/>
            <person name="Burke J.M."/>
            <person name="Salse J."/>
            <person name="Munos S."/>
            <person name="Vincourt P."/>
            <person name="Rieseberg L.H."/>
            <person name="Langlade N.B."/>
        </authorList>
    </citation>
    <scope>NUCLEOTIDE SEQUENCE [LARGE SCALE GENOMIC DNA]</scope>
    <source>
        <strain evidence="15">cv. SF193</strain>
    </source>
</reference>
<keyword evidence="7" id="KW-0269">Exonuclease</keyword>
<dbReference type="SUPFAM" id="SSF56281">
    <property type="entry name" value="Metallo-hydrolase/oxidoreductase"/>
    <property type="match status" value="1"/>
</dbReference>
<evidence type="ECO:0000256" key="7">
    <source>
        <dbReference type="ARBA" id="ARBA00022839"/>
    </source>
</evidence>
<keyword evidence="4" id="KW-0255">Endonuclease</keyword>
<dbReference type="GO" id="GO:0006303">
    <property type="term" value="P:double-strand break repair via nonhomologous end joining"/>
    <property type="evidence" value="ECO:0000318"/>
    <property type="project" value="GO_Central"/>
</dbReference>
<dbReference type="GO" id="GO:0035312">
    <property type="term" value="F:5'-3' DNA exonuclease activity"/>
    <property type="evidence" value="ECO:0000318"/>
    <property type="project" value="GO_Central"/>
</dbReference>
<dbReference type="STRING" id="4232.A0A251RN21"/>
<dbReference type="GO" id="GO:0004519">
    <property type="term" value="F:endonuclease activity"/>
    <property type="evidence" value="ECO:0007669"/>
    <property type="project" value="UniProtKB-KW"/>
</dbReference>
<evidence type="ECO:0000256" key="11">
    <source>
        <dbReference type="ARBA" id="ARBA00039759"/>
    </source>
</evidence>
<dbReference type="PANTHER" id="PTHR23240">
    <property type="entry name" value="DNA CROSS-LINK REPAIR PROTEIN PSO2/SNM1-RELATED"/>
    <property type="match status" value="1"/>
</dbReference>
<keyword evidence="3" id="KW-0540">Nuclease</keyword>
<dbReference type="AlphaFoldDB" id="A0A251RN21"/>
<dbReference type="GO" id="GO:0036297">
    <property type="term" value="P:interstrand cross-link repair"/>
    <property type="evidence" value="ECO:0000318"/>
    <property type="project" value="GO_Central"/>
</dbReference>
<keyword evidence="8" id="KW-0233">DNA recombination</keyword>
<dbReference type="OrthoDB" id="262529at2759"/>
<dbReference type="FunCoup" id="A0A251RN21">
    <property type="interactions" value="3269"/>
</dbReference>
<evidence type="ECO:0000256" key="4">
    <source>
        <dbReference type="ARBA" id="ARBA00022759"/>
    </source>
</evidence>
<dbReference type="InParanoid" id="A0A251RN21"/>
<evidence type="ECO:0000256" key="12">
    <source>
        <dbReference type="ARBA" id="ARBA00042677"/>
    </source>
</evidence>
<evidence type="ECO:0000256" key="6">
    <source>
        <dbReference type="ARBA" id="ARBA00022801"/>
    </source>
</evidence>
<dbReference type="Gene3D" id="3.40.50.12650">
    <property type="match status" value="1"/>
</dbReference>
<keyword evidence="9" id="KW-0234">DNA repair</keyword>
<dbReference type="GO" id="GO:0003684">
    <property type="term" value="F:damaged DNA binding"/>
    <property type="evidence" value="ECO:0000318"/>
    <property type="project" value="GO_Central"/>
</dbReference>
<proteinExistence type="inferred from homology"/>
<accession>A0A251RN21</accession>
<evidence type="ECO:0000313" key="14">
    <source>
        <dbReference type="EMBL" id="OTF85736.1"/>
    </source>
</evidence>
<comment type="similarity">
    <text evidence="2">Belongs to the DNA repair metallo-beta-lactamase (DRMBL) family.</text>
</comment>
<dbReference type="InterPro" id="IPR036866">
    <property type="entry name" value="RibonucZ/Hydroxyglut_hydro"/>
</dbReference>
<dbReference type="PANTHER" id="PTHR23240:SF8">
    <property type="entry name" value="PROTEIN ARTEMIS"/>
    <property type="match status" value="1"/>
</dbReference>
<dbReference type="GO" id="GO:0005634">
    <property type="term" value="C:nucleus"/>
    <property type="evidence" value="ECO:0000318"/>
    <property type="project" value="GO_Central"/>
</dbReference>
<dbReference type="EMBL" id="CM007906">
    <property type="protein sequence ID" value="OTF85736.1"/>
    <property type="molecule type" value="Genomic_DNA"/>
</dbReference>
<protein>
    <recommendedName>
        <fullName evidence="11">Protein artemis</fullName>
    </recommendedName>
    <alternativeName>
        <fullName evidence="12">DNA cross-link repair 1C protein</fullName>
    </alternativeName>
</protein>
<evidence type="ECO:0000256" key="1">
    <source>
        <dbReference type="ARBA" id="ARBA00004123"/>
    </source>
</evidence>
<keyword evidence="15" id="KW-1185">Reference proteome</keyword>
<keyword evidence="10" id="KW-0539">Nucleus</keyword>
<evidence type="ECO:0000256" key="8">
    <source>
        <dbReference type="ARBA" id="ARBA00023172"/>
    </source>
</evidence>
<feature type="domain" description="DNA repair metallo-beta-lactamase" evidence="13">
    <location>
        <begin position="220"/>
        <end position="335"/>
    </location>
</feature>
<evidence type="ECO:0000256" key="9">
    <source>
        <dbReference type="ARBA" id="ARBA00023204"/>
    </source>
</evidence>
<organism evidence="14 15">
    <name type="scientific">Helianthus annuus</name>
    <name type="common">Common sunflower</name>
    <dbReference type="NCBI Taxonomy" id="4232"/>
    <lineage>
        <taxon>Eukaryota</taxon>
        <taxon>Viridiplantae</taxon>
        <taxon>Streptophyta</taxon>
        <taxon>Embryophyta</taxon>
        <taxon>Tracheophyta</taxon>
        <taxon>Spermatophyta</taxon>
        <taxon>Magnoliopsida</taxon>
        <taxon>eudicotyledons</taxon>
        <taxon>Gunneridae</taxon>
        <taxon>Pentapetalae</taxon>
        <taxon>asterids</taxon>
        <taxon>campanulids</taxon>
        <taxon>Asterales</taxon>
        <taxon>Asteraceae</taxon>
        <taxon>Asteroideae</taxon>
        <taxon>Heliantheae alliance</taxon>
        <taxon>Heliantheae</taxon>
        <taxon>Helianthus</taxon>
    </lineage>
</organism>
<evidence type="ECO:0000256" key="2">
    <source>
        <dbReference type="ARBA" id="ARBA00010304"/>
    </source>
</evidence>
<dbReference type="Proteomes" id="UP000215914">
    <property type="component" value="Chromosome 17"/>
</dbReference>